<dbReference type="PANTHER" id="PTHR13568">
    <property type="entry name" value="FAM11A, B PROTEIN"/>
    <property type="match status" value="1"/>
</dbReference>
<dbReference type="Proteomes" id="UP000887540">
    <property type="component" value="Unplaced"/>
</dbReference>
<accession>A0A914EGT3</accession>
<dbReference type="AlphaFoldDB" id="A0A914EGT3"/>
<evidence type="ECO:0000313" key="3">
    <source>
        <dbReference type="WBParaSite" id="ACRNAN_scaffold816.g31728.t1"/>
    </source>
</evidence>
<dbReference type="GO" id="GO:0005783">
    <property type="term" value="C:endoplasmic reticulum"/>
    <property type="evidence" value="ECO:0007669"/>
    <property type="project" value="TreeGrafter"/>
</dbReference>
<protein>
    <submittedName>
        <fullName evidence="3">Transmembrane protein 203</fullName>
    </submittedName>
</protein>
<dbReference type="WBParaSite" id="ACRNAN_scaffold816.g31728.t1">
    <property type="protein sequence ID" value="ACRNAN_scaffold816.g31728.t1"/>
    <property type="gene ID" value="ACRNAN_scaffold816.g31728"/>
</dbReference>
<dbReference type="GO" id="GO:0006874">
    <property type="term" value="P:intracellular calcium ion homeostasis"/>
    <property type="evidence" value="ECO:0007669"/>
    <property type="project" value="TreeGrafter"/>
</dbReference>
<feature type="transmembrane region" description="Helical" evidence="1">
    <location>
        <begin position="12"/>
        <end position="34"/>
    </location>
</feature>
<evidence type="ECO:0000256" key="1">
    <source>
        <dbReference type="SAM" id="Phobius"/>
    </source>
</evidence>
<keyword evidence="1" id="KW-0812">Transmembrane</keyword>
<evidence type="ECO:0000313" key="2">
    <source>
        <dbReference type="Proteomes" id="UP000887540"/>
    </source>
</evidence>
<reference evidence="3" key="1">
    <citation type="submission" date="2022-11" db="UniProtKB">
        <authorList>
            <consortium name="WormBaseParasite"/>
        </authorList>
    </citation>
    <scope>IDENTIFICATION</scope>
</reference>
<dbReference type="Pfam" id="PF10269">
    <property type="entry name" value="Tmemb_185A"/>
    <property type="match status" value="1"/>
</dbReference>
<keyword evidence="1" id="KW-0472">Membrane</keyword>
<dbReference type="InterPro" id="IPR019396">
    <property type="entry name" value="TM_Fragile-X-F-assoc"/>
</dbReference>
<name>A0A914EGT3_9BILA</name>
<keyword evidence="1" id="KW-1133">Transmembrane helix</keyword>
<keyword evidence="2" id="KW-1185">Reference proteome</keyword>
<feature type="transmembrane region" description="Helical" evidence="1">
    <location>
        <begin position="46"/>
        <end position="67"/>
    </location>
</feature>
<dbReference type="PANTHER" id="PTHR13568:SF9">
    <property type="entry name" value="TRANSMEMBRANE PROTEIN 203"/>
    <property type="match status" value="1"/>
</dbReference>
<feature type="transmembrane region" description="Helical" evidence="1">
    <location>
        <begin position="79"/>
        <end position="99"/>
    </location>
</feature>
<feature type="transmembrane region" description="Helical" evidence="1">
    <location>
        <begin position="119"/>
        <end position="138"/>
    </location>
</feature>
<proteinExistence type="predicted"/>
<sequence length="141" mass="16180">MISMVEFSKWTGITTFEILLHAIALFVSTLLLVLKVHSIVTISYWQIFYPLFFSSALNGYFLFIIFVRSVLEERQSKHAFLNNAFNFLRVAMLTLFEVLLCHKIGGDLEQAEVAVNSTYGLVFMPLWILMTSLGFQACRLL</sequence>
<organism evidence="2 3">
    <name type="scientific">Acrobeloides nanus</name>
    <dbReference type="NCBI Taxonomy" id="290746"/>
    <lineage>
        <taxon>Eukaryota</taxon>
        <taxon>Metazoa</taxon>
        <taxon>Ecdysozoa</taxon>
        <taxon>Nematoda</taxon>
        <taxon>Chromadorea</taxon>
        <taxon>Rhabditida</taxon>
        <taxon>Tylenchina</taxon>
        <taxon>Cephalobomorpha</taxon>
        <taxon>Cephaloboidea</taxon>
        <taxon>Cephalobidae</taxon>
        <taxon>Acrobeloides</taxon>
    </lineage>
</organism>